<reference evidence="1" key="1">
    <citation type="submission" date="2022-10" db="EMBL/GenBank/DDBJ databases">
        <authorList>
            <person name="Chen Y."/>
            <person name="Dougan E. K."/>
            <person name="Chan C."/>
            <person name="Rhodes N."/>
            <person name="Thang M."/>
        </authorList>
    </citation>
    <scope>NUCLEOTIDE SEQUENCE</scope>
</reference>
<dbReference type="EMBL" id="CAMXCT010004146">
    <property type="protein sequence ID" value="CAI4007862.1"/>
    <property type="molecule type" value="Genomic_DNA"/>
</dbReference>
<dbReference type="Proteomes" id="UP001152797">
    <property type="component" value="Unassembled WGS sequence"/>
</dbReference>
<organism evidence="1">
    <name type="scientific">Cladocopium goreaui</name>
    <dbReference type="NCBI Taxonomy" id="2562237"/>
    <lineage>
        <taxon>Eukaryota</taxon>
        <taxon>Sar</taxon>
        <taxon>Alveolata</taxon>
        <taxon>Dinophyceae</taxon>
        <taxon>Suessiales</taxon>
        <taxon>Symbiodiniaceae</taxon>
        <taxon>Cladocopium</taxon>
    </lineage>
</organism>
<protein>
    <submittedName>
        <fullName evidence="1">Uncharacterized protein</fullName>
    </submittedName>
</protein>
<evidence type="ECO:0000313" key="3">
    <source>
        <dbReference type="Proteomes" id="UP001152797"/>
    </source>
</evidence>
<gene>
    <name evidence="1" type="ORF">C1SCF055_LOCUS33384</name>
</gene>
<accession>A0A9P1DE91</accession>
<keyword evidence="3" id="KW-1185">Reference proteome</keyword>
<dbReference type="AlphaFoldDB" id="A0A9P1DE91"/>
<sequence length="124" mass="14594">MWPKLLCRLRREDYSKIYAWLARQEDMFHVIPSDQTLLVLEQFERANVAKTFCQVARMAKERLHTDDFSVELQVELLKFEGADQIARATSARTHMLRNSWDAFASKITADAERQNKKEGQIVEY</sequence>
<evidence type="ECO:0000313" key="2">
    <source>
        <dbReference type="EMBL" id="CAL1161237.1"/>
    </source>
</evidence>
<comment type="caution">
    <text evidence="1">The sequence shown here is derived from an EMBL/GenBank/DDBJ whole genome shotgun (WGS) entry which is preliminary data.</text>
</comment>
<dbReference type="EMBL" id="CAMXCT020004146">
    <property type="protein sequence ID" value="CAL1161237.1"/>
    <property type="molecule type" value="Genomic_DNA"/>
</dbReference>
<name>A0A9P1DE91_9DINO</name>
<proteinExistence type="predicted"/>
<reference evidence="2" key="2">
    <citation type="submission" date="2024-04" db="EMBL/GenBank/DDBJ databases">
        <authorList>
            <person name="Chen Y."/>
            <person name="Shah S."/>
            <person name="Dougan E. K."/>
            <person name="Thang M."/>
            <person name="Chan C."/>
        </authorList>
    </citation>
    <scope>NUCLEOTIDE SEQUENCE [LARGE SCALE GENOMIC DNA]</scope>
</reference>
<dbReference type="EMBL" id="CAMXCT030004146">
    <property type="protein sequence ID" value="CAL4795174.1"/>
    <property type="molecule type" value="Genomic_DNA"/>
</dbReference>
<evidence type="ECO:0000313" key="1">
    <source>
        <dbReference type="EMBL" id="CAI4007862.1"/>
    </source>
</evidence>